<feature type="compositionally biased region" description="Low complexity" evidence="5">
    <location>
        <begin position="93"/>
        <end position="102"/>
    </location>
</feature>
<dbReference type="RefSeq" id="XP_012881567.1">
    <property type="nucleotide sequence ID" value="XM_013026113.1"/>
</dbReference>
<evidence type="ECO:0000259" key="6">
    <source>
        <dbReference type="PROSITE" id="PS50089"/>
    </source>
</evidence>
<evidence type="ECO:0000256" key="4">
    <source>
        <dbReference type="PROSITE-ProRule" id="PRU00175"/>
    </source>
</evidence>
<protein>
    <submittedName>
        <fullName evidence="8">Tripartite motif-containing protein 52-like</fullName>
    </submittedName>
</protein>
<dbReference type="InterPro" id="IPR013083">
    <property type="entry name" value="Znf_RING/FYVE/PHD"/>
</dbReference>
<dbReference type="SMART" id="SM00184">
    <property type="entry name" value="RING"/>
    <property type="match status" value="1"/>
</dbReference>
<reference evidence="8" key="1">
    <citation type="submission" date="2025-08" db="UniProtKB">
        <authorList>
            <consortium name="RefSeq"/>
        </authorList>
    </citation>
    <scope>IDENTIFICATION</scope>
    <source>
        <tissue evidence="8">Kidney</tissue>
    </source>
</reference>
<keyword evidence="7" id="KW-1185">Reference proteome</keyword>
<dbReference type="PROSITE" id="PS50089">
    <property type="entry name" value="ZF_RING_2"/>
    <property type="match status" value="1"/>
</dbReference>
<evidence type="ECO:0000313" key="7">
    <source>
        <dbReference type="Proteomes" id="UP000081671"/>
    </source>
</evidence>
<feature type="domain" description="RING-type" evidence="6">
    <location>
        <begin position="20"/>
        <end position="46"/>
    </location>
</feature>
<keyword evidence="1" id="KW-0479">Metal-binding</keyword>
<evidence type="ECO:0000313" key="8">
    <source>
        <dbReference type="RefSeq" id="XP_012881567.1"/>
    </source>
</evidence>
<dbReference type="AlphaFoldDB" id="A0A1S3G0G9"/>
<proteinExistence type="predicted"/>
<keyword evidence="2 4" id="KW-0863">Zinc-finger</keyword>
<evidence type="ECO:0000256" key="5">
    <source>
        <dbReference type="SAM" id="MobiDB-lite"/>
    </source>
</evidence>
<accession>A0A1S3G0G9</accession>
<dbReference type="PANTHER" id="PTHR24103">
    <property type="entry name" value="E3 UBIQUITIN-PROTEIN LIGASE TRIM"/>
    <property type="match status" value="1"/>
</dbReference>
<dbReference type="InterPro" id="IPR017907">
    <property type="entry name" value="Znf_RING_CS"/>
</dbReference>
<gene>
    <name evidence="8" type="primary">LOC105992992</name>
</gene>
<dbReference type="Gene3D" id="3.30.160.60">
    <property type="entry name" value="Classic Zinc Finger"/>
    <property type="match status" value="1"/>
</dbReference>
<dbReference type="GO" id="GO:0008270">
    <property type="term" value="F:zinc ion binding"/>
    <property type="evidence" value="ECO:0007669"/>
    <property type="project" value="UniProtKB-KW"/>
</dbReference>
<organism evidence="7 8">
    <name type="scientific">Dipodomys ordii</name>
    <name type="common">Ord's kangaroo rat</name>
    <dbReference type="NCBI Taxonomy" id="10020"/>
    <lineage>
        <taxon>Eukaryota</taxon>
        <taxon>Metazoa</taxon>
        <taxon>Chordata</taxon>
        <taxon>Craniata</taxon>
        <taxon>Vertebrata</taxon>
        <taxon>Euteleostomi</taxon>
        <taxon>Mammalia</taxon>
        <taxon>Eutheria</taxon>
        <taxon>Euarchontoglires</taxon>
        <taxon>Glires</taxon>
        <taxon>Rodentia</taxon>
        <taxon>Castorimorpha</taxon>
        <taxon>Heteromyidae</taxon>
        <taxon>Dipodomyinae</taxon>
        <taxon>Dipodomys</taxon>
    </lineage>
</organism>
<name>A0A1S3G0G9_DIPOR</name>
<dbReference type="OrthoDB" id="654191at2759"/>
<dbReference type="PROSITE" id="PS00518">
    <property type="entry name" value="ZF_RING_1"/>
    <property type="match status" value="1"/>
</dbReference>
<keyword evidence="3" id="KW-0862">Zinc</keyword>
<dbReference type="GeneID" id="105992992"/>
<evidence type="ECO:0000256" key="1">
    <source>
        <dbReference type="ARBA" id="ARBA00022723"/>
    </source>
</evidence>
<evidence type="ECO:0000256" key="3">
    <source>
        <dbReference type="ARBA" id="ARBA00022833"/>
    </source>
</evidence>
<dbReference type="InParanoid" id="A0A1S3G0G9"/>
<dbReference type="InterPro" id="IPR001841">
    <property type="entry name" value="Znf_RING"/>
</dbReference>
<dbReference type="Pfam" id="PF15227">
    <property type="entry name" value="zf-C3HC4_4"/>
    <property type="match status" value="1"/>
</dbReference>
<sequence length="269" mass="29247">MAAPDSAPGPVQMLQEEALCAICLDYLSDPVSIGCGHNFCRACVTRLWGEERDDEWEDSESEDDSESELEGEEDEGDSEEEEVVFYLGDSREGALQNQAGAGAQVGGNEGDAGPAAADRHQPGGPSSDGSGGGGDAPGRDLRITIYPEEFMDALDAMEYEEEYLSSDSDLSSSPPSARKFTCPQCQQTFTRRNLRPNLQLGNMVQIIRQMCPGDHLVHRGREQEMCSRHQEAMKLFFEAFREPSCTMCRANSNCQRGAGGKGGAEENSQ</sequence>
<dbReference type="SUPFAM" id="SSF57850">
    <property type="entry name" value="RING/U-box"/>
    <property type="match status" value="2"/>
</dbReference>
<dbReference type="KEGG" id="dord:105992992"/>
<dbReference type="Gene3D" id="3.30.40.10">
    <property type="entry name" value="Zinc/RING finger domain, C3HC4 (zinc finger)"/>
    <property type="match status" value="1"/>
</dbReference>
<feature type="region of interest" description="Disordered" evidence="5">
    <location>
        <begin position="50"/>
        <end position="140"/>
    </location>
</feature>
<evidence type="ECO:0000256" key="2">
    <source>
        <dbReference type="ARBA" id="ARBA00022771"/>
    </source>
</evidence>
<feature type="compositionally biased region" description="Acidic residues" evidence="5">
    <location>
        <begin position="51"/>
        <end position="83"/>
    </location>
</feature>
<dbReference type="InterPro" id="IPR050143">
    <property type="entry name" value="TRIM/RBCC"/>
</dbReference>
<dbReference type="FunCoup" id="A0A1S3G0G9">
    <property type="interactions" value="546"/>
</dbReference>
<dbReference type="Proteomes" id="UP000081671">
    <property type="component" value="Unplaced"/>
</dbReference>